<dbReference type="InterPro" id="IPR015262">
    <property type="entry name" value="tRNA_Ile_lys_synt_subst-bd"/>
</dbReference>
<evidence type="ECO:0000256" key="4">
    <source>
        <dbReference type="ARBA" id="ARBA00022694"/>
    </source>
</evidence>
<dbReference type="InterPro" id="IPR012094">
    <property type="entry name" value="tRNA_Ile_lys_synt"/>
</dbReference>
<sequence length="430" mass="47645">MSLSSHIERALVALPPGRAVWIALSGGLDSSLLLSLAASACRRYPRPLYALHVNHGLQAAAGDFESHCRWLCSHLEVPLVIESVSVDLSSGEGLEGAARRARYSAFARRLSQGDVLWLAQHRDDQAETFLLAALRRSGVTGLAAMPYQRDIAGVTLQRPLLDVSRVELEATAQEIGLVWVEDPTNAELEQDRNYLRHKVMPLLGERWPGASAALASTAGLAGETHGLLNEFAEEDLTRLGGMPERLPVDMLTSLSLPRQRLLVRHCASRLGLQSPPAARLESLLAQLKARDDAQVHVGWPGSEARRWRRALWLMPADSRLFDQEVEWDGQRPLKTPWGPCEVRLQRQHDDVPAALTVRPRQGGERLCLLGRGRRDLKRLLQEEEVPPWRRRAIAVVWCDGESVAALDLVEGRWLAVAVDWVAFSGQREGG</sequence>
<keyword evidence="11" id="KW-1185">Reference proteome</keyword>
<evidence type="ECO:0000256" key="6">
    <source>
        <dbReference type="ARBA" id="ARBA00022840"/>
    </source>
</evidence>
<comment type="catalytic activity">
    <reaction evidence="7 8">
        <text>cytidine(34) in tRNA(Ile2) + L-lysine + ATP = lysidine(34) in tRNA(Ile2) + AMP + diphosphate + H(+)</text>
        <dbReference type="Rhea" id="RHEA:43744"/>
        <dbReference type="Rhea" id="RHEA-COMP:10625"/>
        <dbReference type="Rhea" id="RHEA-COMP:10670"/>
        <dbReference type="ChEBI" id="CHEBI:15378"/>
        <dbReference type="ChEBI" id="CHEBI:30616"/>
        <dbReference type="ChEBI" id="CHEBI:32551"/>
        <dbReference type="ChEBI" id="CHEBI:33019"/>
        <dbReference type="ChEBI" id="CHEBI:82748"/>
        <dbReference type="ChEBI" id="CHEBI:83665"/>
        <dbReference type="ChEBI" id="CHEBI:456215"/>
        <dbReference type="EC" id="6.3.4.19"/>
    </reaction>
</comment>
<evidence type="ECO:0000313" key="11">
    <source>
        <dbReference type="Proteomes" id="UP000324285"/>
    </source>
</evidence>
<name>A0A5C1NAA5_9GAMM</name>
<keyword evidence="6 8" id="KW-0067">ATP-binding</keyword>
<evidence type="ECO:0000259" key="9">
    <source>
        <dbReference type="SMART" id="SM00977"/>
    </source>
</evidence>
<dbReference type="InterPro" id="IPR014729">
    <property type="entry name" value="Rossmann-like_a/b/a_fold"/>
</dbReference>
<reference evidence="10" key="1">
    <citation type="submission" date="2021-02" db="EMBL/GenBank/DDBJ databases">
        <title>Strain Y2R2, a novel species of the genus Halomonas.</title>
        <authorList>
            <person name="Huang H."/>
        </authorList>
    </citation>
    <scope>NUCLEOTIDE SEQUENCE</scope>
    <source>
        <strain evidence="10">Y2R2</strain>
    </source>
</reference>
<dbReference type="Pfam" id="PF01171">
    <property type="entry name" value="ATP_bind_3"/>
    <property type="match status" value="1"/>
</dbReference>
<dbReference type="AlphaFoldDB" id="A0A5C1NAA5"/>
<dbReference type="RefSeq" id="WP_149283411.1">
    <property type="nucleotide sequence ID" value="NZ_CP038437.2"/>
</dbReference>
<dbReference type="CDD" id="cd01992">
    <property type="entry name" value="TilS_N"/>
    <property type="match status" value="1"/>
</dbReference>
<gene>
    <name evidence="8 10" type="primary">tilS</name>
    <name evidence="10" type="ORF">E4T21_03030</name>
</gene>
<organism evidence="10 11">
    <name type="scientific">Halomonas binhaiensis</name>
    <dbReference type="NCBI Taxonomy" id="2562282"/>
    <lineage>
        <taxon>Bacteria</taxon>
        <taxon>Pseudomonadati</taxon>
        <taxon>Pseudomonadota</taxon>
        <taxon>Gammaproteobacteria</taxon>
        <taxon>Oceanospirillales</taxon>
        <taxon>Halomonadaceae</taxon>
        <taxon>Halomonas</taxon>
    </lineage>
</organism>
<dbReference type="KEGG" id="hbh:E4T21_03030"/>
<dbReference type="InterPro" id="IPR012795">
    <property type="entry name" value="tRNA_Ile_lys_synt_N"/>
</dbReference>
<keyword evidence="4 8" id="KW-0819">tRNA processing</keyword>
<dbReference type="GO" id="GO:0032267">
    <property type="term" value="F:tRNA(Ile)-lysidine synthase activity"/>
    <property type="evidence" value="ECO:0007669"/>
    <property type="project" value="UniProtKB-EC"/>
</dbReference>
<proteinExistence type="inferred from homology"/>
<dbReference type="OrthoDB" id="9807403at2"/>
<dbReference type="SUPFAM" id="SSF56037">
    <property type="entry name" value="PheT/TilS domain"/>
    <property type="match status" value="1"/>
</dbReference>
<dbReference type="Proteomes" id="UP000324285">
    <property type="component" value="Chromosome"/>
</dbReference>
<evidence type="ECO:0000256" key="3">
    <source>
        <dbReference type="ARBA" id="ARBA00022598"/>
    </source>
</evidence>
<accession>A0A5C1NAA5</accession>
<dbReference type="InterPro" id="IPR012796">
    <property type="entry name" value="Lysidine-tRNA-synth_C"/>
</dbReference>
<evidence type="ECO:0000256" key="7">
    <source>
        <dbReference type="ARBA" id="ARBA00048539"/>
    </source>
</evidence>
<comment type="domain">
    <text evidence="8">The N-terminal region contains the highly conserved SGGXDS motif, predicted to be a P-loop motif involved in ATP binding.</text>
</comment>
<dbReference type="EC" id="6.3.4.19" evidence="8"/>
<evidence type="ECO:0000256" key="1">
    <source>
        <dbReference type="ARBA" id="ARBA00004496"/>
    </source>
</evidence>
<dbReference type="PANTHER" id="PTHR43033:SF1">
    <property type="entry name" value="TRNA(ILE)-LYSIDINE SYNTHASE-RELATED"/>
    <property type="match status" value="1"/>
</dbReference>
<evidence type="ECO:0000256" key="8">
    <source>
        <dbReference type="HAMAP-Rule" id="MF_01161"/>
    </source>
</evidence>
<dbReference type="NCBIfam" id="TIGR02433">
    <property type="entry name" value="lysidine_TilS_C"/>
    <property type="match status" value="1"/>
</dbReference>
<keyword evidence="5 8" id="KW-0547">Nucleotide-binding</keyword>
<evidence type="ECO:0000256" key="5">
    <source>
        <dbReference type="ARBA" id="ARBA00022741"/>
    </source>
</evidence>
<dbReference type="Pfam" id="PF11734">
    <property type="entry name" value="TilS_C"/>
    <property type="match status" value="1"/>
</dbReference>
<dbReference type="GO" id="GO:0005524">
    <property type="term" value="F:ATP binding"/>
    <property type="evidence" value="ECO:0007669"/>
    <property type="project" value="UniProtKB-UniRule"/>
</dbReference>
<dbReference type="HAMAP" id="MF_01161">
    <property type="entry name" value="tRNA_Ile_lys_synt"/>
    <property type="match status" value="1"/>
</dbReference>
<keyword evidence="3 8" id="KW-0436">Ligase</keyword>
<feature type="binding site" evidence="8">
    <location>
        <begin position="25"/>
        <end position="30"/>
    </location>
    <ligand>
        <name>ATP</name>
        <dbReference type="ChEBI" id="CHEBI:30616"/>
    </ligand>
</feature>
<dbReference type="Gene3D" id="3.40.50.620">
    <property type="entry name" value="HUPs"/>
    <property type="match status" value="1"/>
</dbReference>
<protein>
    <recommendedName>
        <fullName evidence="8">tRNA(Ile)-lysidine synthase</fullName>
        <ecNumber evidence="8">6.3.4.19</ecNumber>
    </recommendedName>
    <alternativeName>
        <fullName evidence="8">tRNA(Ile)-2-lysyl-cytidine synthase</fullName>
    </alternativeName>
    <alternativeName>
        <fullName evidence="8">tRNA(Ile)-lysidine synthetase</fullName>
    </alternativeName>
</protein>
<evidence type="ECO:0000313" key="10">
    <source>
        <dbReference type="EMBL" id="QEM80642.1"/>
    </source>
</evidence>
<dbReference type="GO" id="GO:0006400">
    <property type="term" value="P:tRNA modification"/>
    <property type="evidence" value="ECO:0007669"/>
    <property type="project" value="UniProtKB-UniRule"/>
</dbReference>
<comment type="similarity">
    <text evidence="8">Belongs to the tRNA(Ile)-lysidine synthase family.</text>
</comment>
<dbReference type="Pfam" id="PF09179">
    <property type="entry name" value="TilS"/>
    <property type="match status" value="1"/>
</dbReference>
<dbReference type="GO" id="GO:0005737">
    <property type="term" value="C:cytoplasm"/>
    <property type="evidence" value="ECO:0007669"/>
    <property type="project" value="UniProtKB-SubCell"/>
</dbReference>
<keyword evidence="2 8" id="KW-0963">Cytoplasm</keyword>
<dbReference type="NCBIfam" id="TIGR02432">
    <property type="entry name" value="lysidine_TilS_N"/>
    <property type="match status" value="1"/>
</dbReference>
<comment type="function">
    <text evidence="8">Ligates lysine onto the cytidine present at position 34 of the AUA codon-specific tRNA(Ile) that contains the anticodon CAU, in an ATP-dependent manner. Cytidine is converted to lysidine, thus changing the amino acid specificity of the tRNA from methionine to isoleucine.</text>
</comment>
<dbReference type="Gene3D" id="1.20.59.20">
    <property type="match status" value="1"/>
</dbReference>
<dbReference type="SUPFAM" id="SSF52402">
    <property type="entry name" value="Adenine nucleotide alpha hydrolases-like"/>
    <property type="match status" value="1"/>
</dbReference>
<dbReference type="SUPFAM" id="SSF82829">
    <property type="entry name" value="MesJ substrate recognition domain-like"/>
    <property type="match status" value="1"/>
</dbReference>
<dbReference type="InterPro" id="IPR011063">
    <property type="entry name" value="TilS/TtcA_N"/>
</dbReference>
<feature type="domain" description="Lysidine-tRNA(Ile) synthetase C-terminal" evidence="9">
    <location>
        <begin position="355"/>
        <end position="416"/>
    </location>
</feature>
<dbReference type="EMBL" id="CP038437">
    <property type="protein sequence ID" value="QEM80642.1"/>
    <property type="molecule type" value="Genomic_DNA"/>
</dbReference>
<dbReference type="PANTHER" id="PTHR43033">
    <property type="entry name" value="TRNA(ILE)-LYSIDINE SYNTHASE-RELATED"/>
    <property type="match status" value="1"/>
</dbReference>
<comment type="subcellular location">
    <subcellularLocation>
        <location evidence="1 8">Cytoplasm</location>
    </subcellularLocation>
</comment>
<evidence type="ECO:0000256" key="2">
    <source>
        <dbReference type="ARBA" id="ARBA00022490"/>
    </source>
</evidence>
<dbReference type="SMART" id="SM00977">
    <property type="entry name" value="TilS_C"/>
    <property type="match status" value="1"/>
</dbReference>